<feature type="compositionally biased region" description="Polar residues" evidence="2">
    <location>
        <begin position="487"/>
        <end position="498"/>
    </location>
</feature>
<evidence type="ECO:0000256" key="1">
    <source>
        <dbReference type="SAM" id="Coils"/>
    </source>
</evidence>
<evidence type="ECO:0000313" key="4">
    <source>
        <dbReference type="Proteomes" id="UP001151760"/>
    </source>
</evidence>
<proteinExistence type="predicted"/>
<name>A0ABQ5IRF8_9ASTR</name>
<feature type="coiled-coil region" evidence="1">
    <location>
        <begin position="138"/>
        <end position="172"/>
    </location>
</feature>
<keyword evidence="1" id="KW-0175">Coiled coil</keyword>
<feature type="coiled-coil region" evidence="1">
    <location>
        <begin position="59"/>
        <end position="86"/>
    </location>
</feature>
<comment type="caution">
    <text evidence="3">The sequence shown here is derived from an EMBL/GenBank/DDBJ whole genome shotgun (WGS) entry which is preliminary data.</text>
</comment>
<organism evidence="3 4">
    <name type="scientific">Tanacetum coccineum</name>
    <dbReference type="NCBI Taxonomy" id="301880"/>
    <lineage>
        <taxon>Eukaryota</taxon>
        <taxon>Viridiplantae</taxon>
        <taxon>Streptophyta</taxon>
        <taxon>Embryophyta</taxon>
        <taxon>Tracheophyta</taxon>
        <taxon>Spermatophyta</taxon>
        <taxon>Magnoliopsida</taxon>
        <taxon>eudicotyledons</taxon>
        <taxon>Gunneridae</taxon>
        <taxon>Pentapetalae</taxon>
        <taxon>asterids</taxon>
        <taxon>campanulids</taxon>
        <taxon>Asterales</taxon>
        <taxon>Asteraceae</taxon>
        <taxon>Asteroideae</taxon>
        <taxon>Anthemideae</taxon>
        <taxon>Anthemidinae</taxon>
        <taxon>Tanacetum</taxon>
    </lineage>
</organism>
<evidence type="ECO:0000313" key="3">
    <source>
        <dbReference type="EMBL" id="GJU02671.1"/>
    </source>
</evidence>
<evidence type="ECO:0008006" key="5">
    <source>
        <dbReference type="Google" id="ProtNLM"/>
    </source>
</evidence>
<protein>
    <recommendedName>
        <fullName evidence="5">Integrase, catalytic region, zinc finger, CCHC-type, peptidase aspartic, catalytic</fullName>
    </recommendedName>
</protein>
<gene>
    <name evidence="3" type="ORF">Tco_1113009</name>
</gene>
<keyword evidence="4" id="KW-1185">Reference proteome</keyword>
<sequence>MKEIFEQMEAEVEQNVVDKKSDEIKRKNLLIENENLIADCLSKEVFYNATDSVLTVSRFTEMNDAYTVAQKRIVELEAEISKLRCKIQKDDHSEMIKCFSHLEVEHLNLQLKYQHLKESFGNNKSKTSSDVPSFDSALDSQKKVLTEKVNALQDLNERFREKNEKVKLHYKELYDFIKITRAKTIEKTSSLLTEIENLKAQIKGKMKCVTTDPVKTKVLAPSMYAIDVEPIPPRNRNNREIHLDYVKHLKESVETLHEIVEEARAEKPLDRSLASVCLYTKQSQELLEYGLALTNIHVIPSTGVTRSTEASRSKPRSKTKNTRNLPAKSDNKKKVKDHLRNNKSNLKQKNRVDSSISYKRTVINLNSASVCKTCNKYLIFANHDKCVVKYLRYVRALSVKNVVSTVRQVWKATCKLFTNVGYQWKPTRKKFTLGVQCPLIRFTKSKVVPVKKPKNVSTSETVTPERFSNTSQKPLTRYQRKNKQEKATSTGIPTITDT</sequence>
<accession>A0ABQ5IRF8</accession>
<feature type="region of interest" description="Disordered" evidence="2">
    <location>
        <begin position="453"/>
        <end position="498"/>
    </location>
</feature>
<evidence type="ECO:0000256" key="2">
    <source>
        <dbReference type="SAM" id="MobiDB-lite"/>
    </source>
</evidence>
<reference evidence="3" key="2">
    <citation type="submission" date="2022-01" db="EMBL/GenBank/DDBJ databases">
        <authorList>
            <person name="Yamashiro T."/>
            <person name="Shiraishi A."/>
            <person name="Satake H."/>
            <person name="Nakayama K."/>
        </authorList>
    </citation>
    <scope>NUCLEOTIDE SEQUENCE</scope>
</reference>
<feature type="compositionally biased region" description="Polar residues" evidence="2">
    <location>
        <begin position="458"/>
        <end position="474"/>
    </location>
</feature>
<feature type="region of interest" description="Disordered" evidence="2">
    <location>
        <begin position="303"/>
        <end position="350"/>
    </location>
</feature>
<dbReference type="Proteomes" id="UP001151760">
    <property type="component" value="Unassembled WGS sequence"/>
</dbReference>
<dbReference type="EMBL" id="BQNB010021084">
    <property type="protein sequence ID" value="GJU02671.1"/>
    <property type="molecule type" value="Genomic_DNA"/>
</dbReference>
<reference evidence="3" key="1">
    <citation type="journal article" date="2022" name="Int. J. Mol. Sci.">
        <title>Draft Genome of Tanacetum Coccineum: Genomic Comparison of Closely Related Tanacetum-Family Plants.</title>
        <authorList>
            <person name="Yamashiro T."/>
            <person name="Shiraishi A."/>
            <person name="Nakayama K."/>
            <person name="Satake H."/>
        </authorList>
    </citation>
    <scope>NUCLEOTIDE SEQUENCE</scope>
</reference>